<evidence type="ECO:0000256" key="1">
    <source>
        <dbReference type="SAM" id="MobiDB-lite"/>
    </source>
</evidence>
<reference evidence="2 3" key="1">
    <citation type="submission" date="2023-07" db="EMBL/GenBank/DDBJ databases">
        <title>Comparative genomics of wheat-associated soil bacteria to identify genetic determinants of phenazine resistance.</title>
        <authorList>
            <person name="Mouncey N."/>
        </authorList>
    </citation>
    <scope>NUCLEOTIDE SEQUENCE [LARGE SCALE GENOMIC DNA]</scope>
    <source>
        <strain evidence="2 3">W4I19-2</strain>
    </source>
</reference>
<proteinExistence type="predicted"/>
<protein>
    <submittedName>
        <fullName evidence="2">Uncharacterized protein</fullName>
    </submittedName>
</protein>
<comment type="caution">
    <text evidence="2">The sequence shown here is derived from an EMBL/GenBank/DDBJ whole genome shotgun (WGS) entry which is preliminary data.</text>
</comment>
<keyword evidence="3" id="KW-1185">Reference proteome</keyword>
<dbReference type="EMBL" id="JAUSYA010000001">
    <property type="protein sequence ID" value="MDQ0683720.1"/>
    <property type="molecule type" value="Genomic_DNA"/>
</dbReference>
<sequence>MPICTRASESEPPLKLRCLKRTSGTIGEGVTFSQTTNPARPRTATARLRAERPPNAPCSGSSMIHQTSAVMPTAESTAPSGSGFCQGALDSGIRVTAATTASTTTGTLIRKIECQEKWSMRTPPRTGLPTRPSMDTEPHAAIALPRSSSSKTVMRIDSVDGMISAPPTPIAVRTAITSPGSVQNVAASEAAPNSVRPISMTRRRPKRSPRLPEVSSRPAKTRM</sequence>
<name>A0ABU0PZ84_STRAH</name>
<evidence type="ECO:0000313" key="3">
    <source>
        <dbReference type="Proteomes" id="UP001243364"/>
    </source>
</evidence>
<gene>
    <name evidence="2" type="ORF">QFZ56_002683</name>
</gene>
<evidence type="ECO:0000313" key="2">
    <source>
        <dbReference type="EMBL" id="MDQ0683720.1"/>
    </source>
</evidence>
<organism evidence="2 3">
    <name type="scientific">Streptomyces achromogenes</name>
    <dbReference type="NCBI Taxonomy" id="67255"/>
    <lineage>
        <taxon>Bacteria</taxon>
        <taxon>Bacillati</taxon>
        <taxon>Actinomycetota</taxon>
        <taxon>Actinomycetes</taxon>
        <taxon>Kitasatosporales</taxon>
        <taxon>Streptomycetaceae</taxon>
        <taxon>Streptomyces</taxon>
    </lineage>
</organism>
<dbReference type="Proteomes" id="UP001243364">
    <property type="component" value="Unassembled WGS sequence"/>
</dbReference>
<accession>A0ABU0PZ84</accession>
<feature type="region of interest" description="Disordered" evidence="1">
    <location>
        <begin position="183"/>
        <end position="223"/>
    </location>
</feature>